<keyword evidence="4 9" id="KW-0812">Transmembrane</keyword>
<comment type="similarity">
    <text evidence="7">Belongs to the glycosyltransferase 87 family.</text>
</comment>
<keyword evidence="11" id="KW-1185">Reference proteome</keyword>
<feature type="transmembrane region" description="Helical" evidence="9">
    <location>
        <begin position="380"/>
        <end position="403"/>
    </location>
</feature>
<accession>A0ABV5PGU0</accession>
<feature type="transmembrane region" description="Helical" evidence="9">
    <location>
        <begin position="277"/>
        <end position="299"/>
    </location>
</feature>
<keyword evidence="6 9" id="KW-0472">Membrane</keyword>
<dbReference type="Pfam" id="PF09594">
    <property type="entry name" value="GT87"/>
    <property type="match status" value="1"/>
</dbReference>
<evidence type="ECO:0000256" key="6">
    <source>
        <dbReference type="ARBA" id="ARBA00023136"/>
    </source>
</evidence>
<keyword evidence="3" id="KW-0808">Transferase</keyword>
<proteinExistence type="inferred from homology"/>
<evidence type="ECO:0000256" key="3">
    <source>
        <dbReference type="ARBA" id="ARBA00022679"/>
    </source>
</evidence>
<evidence type="ECO:0000313" key="10">
    <source>
        <dbReference type="EMBL" id="MFB9522439.1"/>
    </source>
</evidence>
<feature type="transmembrane region" description="Helical" evidence="9">
    <location>
        <begin position="102"/>
        <end position="122"/>
    </location>
</feature>
<dbReference type="PIRSF" id="PIRSF010361">
    <property type="entry name" value="UCP010361"/>
    <property type="match status" value="1"/>
</dbReference>
<name>A0ABV5PGU0_STRCM</name>
<dbReference type="InterPro" id="IPR016570">
    <property type="entry name" value="UCP010361"/>
</dbReference>
<dbReference type="Proteomes" id="UP001589718">
    <property type="component" value="Unassembled WGS sequence"/>
</dbReference>
<evidence type="ECO:0000256" key="1">
    <source>
        <dbReference type="ARBA" id="ARBA00004651"/>
    </source>
</evidence>
<evidence type="ECO:0000313" key="11">
    <source>
        <dbReference type="Proteomes" id="UP001589718"/>
    </source>
</evidence>
<evidence type="ECO:0000256" key="2">
    <source>
        <dbReference type="ARBA" id="ARBA00022475"/>
    </source>
</evidence>
<gene>
    <name evidence="10" type="ORF">ACFFTU_21055</name>
</gene>
<dbReference type="RefSeq" id="WP_345222409.1">
    <property type="nucleotide sequence ID" value="NZ_BAAAXE010000013.1"/>
</dbReference>
<feature type="transmembrane region" description="Helical" evidence="9">
    <location>
        <begin position="205"/>
        <end position="223"/>
    </location>
</feature>
<keyword evidence="2" id="KW-1003">Cell membrane</keyword>
<evidence type="ECO:0000256" key="4">
    <source>
        <dbReference type="ARBA" id="ARBA00022692"/>
    </source>
</evidence>
<reference evidence="10 11" key="1">
    <citation type="submission" date="2024-09" db="EMBL/GenBank/DDBJ databases">
        <authorList>
            <person name="Sun Q."/>
            <person name="Mori K."/>
        </authorList>
    </citation>
    <scope>NUCLEOTIDE SEQUENCE [LARGE SCALE GENOMIC DNA]</scope>
    <source>
        <strain evidence="10 11">JCM 4362</strain>
    </source>
</reference>
<dbReference type="EMBL" id="JBHMCR010000010">
    <property type="protein sequence ID" value="MFB9522439.1"/>
    <property type="molecule type" value="Genomic_DNA"/>
</dbReference>
<feature type="transmembrane region" description="Helical" evidence="9">
    <location>
        <begin position="134"/>
        <end position="152"/>
    </location>
</feature>
<evidence type="ECO:0000256" key="9">
    <source>
        <dbReference type="SAM" id="Phobius"/>
    </source>
</evidence>
<evidence type="ECO:0000256" key="5">
    <source>
        <dbReference type="ARBA" id="ARBA00022989"/>
    </source>
</evidence>
<sequence length="416" mass="44309">MTSPQLAPSTPAAPQAPGAPRGSSPVRPAVVWILTRALQVLLVSEVFGRVGDGINGEVHRIYRTWYEQLLSGAFPLDDVMWQYPPGAALVILSPALVPGLSYFQAFVALTLLVDAVVTAALVRAGRRQGRLAGAWVWVAGLPLLLHVPLVRYDVQVTALAVLALLALRRRPVAAGALAAVGALVKVWPALALLGAPRGRTTRAAWGSAAVSAAALLGVLALAFSHTFDFLRQQGNRGVQIESLGGTALALARLVGAPYEGAYRVEYRYGAMEYLGPYVSTVAHASLALTVLAFGWLLLWRVRARRWNAATACDAALCAVLLFVVTSRVISPQYMIWLIGLSAVCMTLRESVLRPVVKLLLLACFVSTLAYPLAYGQVTTGTVYGCLLMLVRNGLLVAAALLACRRLWASTVARPAS</sequence>
<evidence type="ECO:0000256" key="8">
    <source>
        <dbReference type="SAM" id="MobiDB-lite"/>
    </source>
</evidence>
<feature type="transmembrane region" description="Helical" evidence="9">
    <location>
        <begin position="355"/>
        <end position="374"/>
    </location>
</feature>
<comment type="subcellular location">
    <subcellularLocation>
        <location evidence="1">Cell membrane</location>
        <topology evidence="1">Multi-pass membrane protein</topology>
    </subcellularLocation>
</comment>
<feature type="region of interest" description="Disordered" evidence="8">
    <location>
        <begin position="1"/>
        <end position="24"/>
    </location>
</feature>
<organism evidence="10 11">
    <name type="scientific">Streptomyces cremeus</name>
    <dbReference type="NCBI Taxonomy" id="66881"/>
    <lineage>
        <taxon>Bacteria</taxon>
        <taxon>Bacillati</taxon>
        <taxon>Actinomycetota</taxon>
        <taxon>Actinomycetes</taxon>
        <taxon>Kitasatosporales</taxon>
        <taxon>Streptomycetaceae</taxon>
        <taxon>Streptomyces</taxon>
    </lineage>
</organism>
<comment type="caution">
    <text evidence="10">The sequence shown here is derived from an EMBL/GenBank/DDBJ whole genome shotgun (WGS) entry which is preliminary data.</text>
</comment>
<feature type="transmembrane region" description="Helical" evidence="9">
    <location>
        <begin position="172"/>
        <end position="193"/>
    </location>
</feature>
<evidence type="ECO:0000256" key="7">
    <source>
        <dbReference type="ARBA" id="ARBA00024033"/>
    </source>
</evidence>
<keyword evidence="5 9" id="KW-1133">Transmembrane helix</keyword>
<dbReference type="InterPro" id="IPR018584">
    <property type="entry name" value="GT87"/>
</dbReference>
<protein>
    <submittedName>
        <fullName evidence="10">Glycosyltransferase 87 family protein</fullName>
    </submittedName>
</protein>